<comment type="caution">
    <text evidence="2">The sequence shown here is derived from an EMBL/GenBank/DDBJ whole genome shotgun (WGS) entry which is preliminary data.</text>
</comment>
<feature type="region of interest" description="Disordered" evidence="1">
    <location>
        <begin position="121"/>
        <end position="157"/>
    </location>
</feature>
<dbReference type="EMBL" id="CAJNNV010006688">
    <property type="protein sequence ID" value="CAE8593941.1"/>
    <property type="molecule type" value="Genomic_DNA"/>
</dbReference>
<dbReference type="AlphaFoldDB" id="A0A813DZ11"/>
<proteinExistence type="predicted"/>
<protein>
    <submittedName>
        <fullName evidence="2">Uncharacterized protein</fullName>
    </submittedName>
</protein>
<gene>
    <name evidence="2" type="ORF">PGLA1383_LOCUS12528</name>
</gene>
<evidence type="ECO:0000313" key="3">
    <source>
        <dbReference type="Proteomes" id="UP000654075"/>
    </source>
</evidence>
<reference evidence="2" key="1">
    <citation type="submission" date="2021-02" db="EMBL/GenBank/DDBJ databases">
        <authorList>
            <person name="Dougan E. K."/>
            <person name="Rhodes N."/>
            <person name="Thang M."/>
            <person name="Chan C."/>
        </authorList>
    </citation>
    <scope>NUCLEOTIDE SEQUENCE</scope>
</reference>
<evidence type="ECO:0000313" key="2">
    <source>
        <dbReference type="EMBL" id="CAE8593941.1"/>
    </source>
</evidence>
<feature type="region of interest" description="Disordered" evidence="1">
    <location>
        <begin position="70"/>
        <end position="102"/>
    </location>
</feature>
<keyword evidence="3" id="KW-1185">Reference proteome</keyword>
<dbReference type="Proteomes" id="UP000654075">
    <property type="component" value="Unassembled WGS sequence"/>
</dbReference>
<feature type="compositionally biased region" description="Basic and acidic residues" evidence="1">
    <location>
        <begin position="83"/>
        <end position="102"/>
    </location>
</feature>
<feature type="compositionally biased region" description="Low complexity" evidence="1">
    <location>
        <begin position="124"/>
        <end position="135"/>
    </location>
</feature>
<name>A0A813DZ11_POLGL</name>
<accession>A0A813DZ11</accession>
<feature type="compositionally biased region" description="Basic residues" evidence="1">
    <location>
        <begin position="1"/>
        <end position="21"/>
    </location>
</feature>
<feature type="region of interest" description="Disordered" evidence="1">
    <location>
        <begin position="1"/>
        <end position="24"/>
    </location>
</feature>
<sequence>MWHRKGKLKKKSNGPKVKVQHRPQAVFATPPLCLPALRKDSRTGALSAVQSGKAEEMAVKKVKKIGKVGIGKVGGKRPGRKAAKQERKEMLEKKAARKAKGEVDMAAPPLFLPRFAAKTSTKLSPAPAGKAAASPQMKATPSPKMKAPGLGKTVLKL</sequence>
<evidence type="ECO:0000256" key="1">
    <source>
        <dbReference type="SAM" id="MobiDB-lite"/>
    </source>
</evidence>
<organism evidence="2 3">
    <name type="scientific">Polarella glacialis</name>
    <name type="common">Dinoflagellate</name>
    <dbReference type="NCBI Taxonomy" id="89957"/>
    <lineage>
        <taxon>Eukaryota</taxon>
        <taxon>Sar</taxon>
        <taxon>Alveolata</taxon>
        <taxon>Dinophyceae</taxon>
        <taxon>Suessiales</taxon>
        <taxon>Suessiaceae</taxon>
        <taxon>Polarella</taxon>
    </lineage>
</organism>